<evidence type="ECO:0000256" key="11">
    <source>
        <dbReference type="RuleBase" id="RU000461"/>
    </source>
</evidence>
<dbReference type="FunFam" id="1.10.630.10:FF:000126">
    <property type="entry name" value="Predicted protein"/>
    <property type="match status" value="1"/>
</dbReference>
<dbReference type="SMR" id="A0A3B6APV9"/>
<keyword evidence="4" id="KW-0812">Transmembrane</keyword>
<organism evidence="12">
    <name type="scientific">Triticum aestivum</name>
    <name type="common">Wheat</name>
    <dbReference type="NCBI Taxonomy" id="4565"/>
    <lineage>
        <taxon>Eukaryota</taxon>
        <taxon>Viridiplantae</taxon>
        <taxon>Streptophyta</taxon>
        <taxon>Embryophyta</taxon>
        <taxon>Tracheophyta</taxon>
        <taxon>Spermatophyta</taxon>
        <taxon>Magnoliopsida</taxon>
        <taxon>Liliopsida</taxon>
        <taxon>Poales</taxon>
        <taxon>Poaceae</taxon>
        <taxon>BOP clade</taxon>
        <taxon>Pooideae</taxon>
        <taxon>Triticodae</taxon>
        <taxon>Triticeae</taxon>
        <taxon>Triticinae</taxon>
        <taxon>Triticum</taxon>
    </lineage>
</organism>
<dbReference type="EnsemblPlants" id="TraesCS2A02G015400.1">
    <property type="protein sequence ID" value="TraesCS2A02G015400.1"/>
    <property type="gene ID" value="TraesCS2A02G015400"/>
</dbReference>
<feature type="binding site" description="axial binding residue" evidence="10">
    <location>
        <position position="451"/>
    </location>
    <ligand>
        <name>heme</name>
        <dbReference type="ChEBI" id="CHEBI:30413"/>
    </ligand>
    <ligandPart>
        <name>Fe</name>
        <dbReference type="ChEBI" id="CHEBI:18248"/>
    </ligandPart>
</feature>
<evidence type="ECO:0000256" key="10">
    <source>
        <dbReference type="PIRSR" id="PIRSR602401-1"/>
    </source>
</evidence>
<dbReference type="PRINTS" id="PR00385">
    <property type="entry name" value="P450"/>
</dbReference>
<dbReference type="PaxDb" id="4565-Traes_2AS_0B18BE1FE.1"/>
<evidence type="ECO:0000256" key="1">
    <source>
        <dbReference type="ARBA" id="ARBA00001971"/>
    </source>
</evidence>
<dbReference type="PRINTS" id="PR00463">
    <property type="entry name" value="EP450I"/>
</dbReference>
<dbReference type="SUPFAM" id="SSF48264">
    <property type="entry name" value="Cytochrome P450"/>
    <property type="match status" value="1"/>
</dbReference>
<dbReference type="InterPro" id="IPR036396">
    <property type="entry name" value="Cyt_P450_sf"/>
</dbReference>
<dbReference type="Gene3D" id="1.10.630.10">
    <property type="entry name" value="Cytochrome P450"/>
    <property type="match status" value="1"/>
</dbReference>
<evidence type="ECO:0000256" key="7">
    <source>
        <dbReference type="ARBA" id="ARBA00023002"/>
    </source>
</evidence>
<dbReference type="Pfam" id="PF00067">
    <property type="entry name" value="p450"/>
    <property type="match status" value="1"/>
</dbReference>
<keyword evidence="7 11" id="KW-0560">Oxidoreductase</keyword>
<dbReference type="Gramene" id="TraesWEE_scaffold_210160_01G000100.1">
    <property type="protein sequence ID" value="TraesWEE_scaffold_210160_01G000100.1"/>
    <property type="gene ID" value="TraesWEE_scaffold_210160_01G000100"/>
</dbReference>
<dbReference type="RefSeq" id="XP_044452301.1">
    <property type="nucleotide sequence ID" value="XM_044596366.1"/>
</dbReference>
<reference evidence="12" key="1">
    <citation type="submission" date="2018-08" db="EMBL/GenBank/DDBJ databases">
        <authorList>
            <person name="Rossello M."/>
        </authorList>
    </citation>
    <scope>NUCLEOTIDE SEQUENCE [LARGE SCALE GENOMIC DNA]</scope>
    <source>
        <strain evidence="12">cv. Chinese Spring</strain>
    </source>
</reference>
<evidence type="ECO:0000256" key="3">
    <source>
        <dbReference type="ARBA" id="ARBA00022617"/>
    </source>
</evidence>
<dbReference type="GeneID" id="123184208"/>
<keyword evidence="9 11" id="KW-0503">Monooxygenase</keyword>
<dbReference type="OMA" id="ILMEMSN"/>
<dbReference type="InterPro" id="IPR017972">
    <property type="entry name" value="Cyt_P450_CS"/>
</dbReference>
<dbReference type="OrthoDB" id="2789670at2759"/>
<dbReference type="GO" id="GO:0005506">
    <property type="term" value="F:iron ion binding"/>
    <property type="evidence" value="ECO:0007669"/>
    <property type="project" value="InterPro"/>
</dbReference>
<keyword evidence="5 10" id="KW-0479">Metal-binding</keyword>
<name>A0A3B6APV9_WHEAT</name>
<dbReference type="AlphaFoldDB" id="A0A3B6APV9"/>
<dbReference type="GO" id="GO:0016712">
    <property type="term" value="F:oxidoreductase activity, acting on paired donors, with incorporation or reduction of molecular oxygen, reduced flavin or flavoprotein as one donor, and incorporation of one atom of oxygen"/>
    <property type="evidence" value="ECO:0000318"/>
    <property type="project" value="GO_Central"/>
</dbReference>
<comment type="similarity">
    <text evidence="2 11">Belongs to the cytochrome P450 family.</text>
</comment>
<dbReference type="PROSITE" id="PS00086">
    <property type="entry name" value="CYTOCHROME_P450"/>
    <property type="match status" value="1"/>
</dbReference>
<dbReference type="Gramene" id="TraesCAD_scaffold_050781_01G000200.1">
    <property type="protein sequence ID" value="TraesCAD_scaffold_050781_01G000200.1"/>
    <property type="gene ID" value="TraesCAD_scaffold_050781_01G000200"/>
</dbReference>
<dbReference type="Gramene" id="TraesLAC2A03G00587080.1">
    <property type="protein sequence ID" value="TraesLAC2A03G00587080.1"/>
    <property type="gene ID" value="TraesLAC2A03G00587080"/>
</dbReference>
<dbReference type="PANTHER" id="PTHR47945">
    <property type="entry name" value="CYTOCHROME P450 84A1-RELATED"/>
    <property type="match status" value="1"/>
</dbReference>
<evidence type="ECO:0008006" key="14">
    <source>
        <dbReference type="Google" id="ProtNLM"/>
    </source>
</evidence>
<dbReference type="GO" id="GO:0020037">
    <property type="term" value="F:heme binding"/>
    <property type="evidence" value="ECO:0007669"/>
    <property type="project" value="InterPro"/>
</dbReference>
<evidence type="ECO:0000256" key="9">
    <source>
        <dbReference type="ARBA" id="ARBA00023033"/>
    </source>
</evidence>
<evidence type="ECO:0000256" key="4">
    <source>
        <dbReference type="ARBA" id="ARBA00022692"/>
    </source>
</evidence>
<evidence type="ECO:0000256" key="5">
    <source>
        <dbReference type="ARBA" id="ARBA00022723"/>
    </source>
</evidence>
<keyword evidence="3 10" id="KW-0349">Heme</keyword>
<evidence type="ECO:0000256" key="2">
    <source>
        <dbReference type="ARBA" id="ARBA00010617"/>
    </source>
</evidence>
<keyword evidence="13" id="KW-1185">Reference proteome</keyword>
<dbReference type="InterPro" id="IPR002401">
    <property type="entry name" value="Cyt_P450_E_grp-I"/>
</dbReference>
<gene>
    <name evidence="12" type="primary">LOC123184208</name>
</gene>
<evidence type="ECO:0000313" key="13">
    <source>
        <dbReference type="Proteomes" id="UP000019116"/>
    </source>
</evidence>
<dbReference type="STRING" id="4565.A0A3B6APV9"/>
<keyword evidence="8 10" id="KW-0408">Iron</keyword>
<sequence length="513" mass="57515">MASFAKIGMECLQDPLIWLFLAIASVALVIQPVPRRRPLPPAPGPKPLPVIGNMMMADQLTHRGLAALAKQYGGLLHLRMGWLRIFVVSTPEYAREVLHAQDNDDFWDRPASIAILYLTYGCSDMAFAHDARYWRQMRKLCVTKLFSRRRAETWLAVHDGYGELVRDIGRSSGEVVNLGEVIFKHTVRVICRAAFSVRDVQGLEELIPMLREFSKLLEAFHIGDLFPWLSWMGRRGFDSRLGAVRGVLGKFADKIIDDHMRRGKNPTEADADMVDDLLAFLGDAGQASAKDLRLTRDNVKALIMDMLFGGPDNVGFTIEWAMAEMIHCPNILLQLHRELANIVGFERMVYESDLAKLPFLKCVVKETLRMHPPIPVILRGTTKDCFLGGYSVPRGSRVFINTWAINRDGEAWKDPDTFRPSRFMLNGDAIGLDLKGGCYEFLSFGSGTRSCPGQGLGQHAVEFAIAQLVHGFNWKLPDDMNPMELDMSDTIGSTVSRATRLCAVPTPRLRCPL</sequence>
<keyword evidence="6" id="KW-1133">Transmembrane helix</keyword>
<evidence type="ECO:0000313" key="12">
    <source>
        <dbReference type="EnsemblPlants" id="TraesCS2A02G015400.1"/>
    </source>
</evidence>
<reference evidence="12" key="2">
    <citation type="submission" date="2018-10" db="UniProtKB">
        <authorList>
            <consortium name="EnsemblPlants"/>
        </authorList>
    </citation>
    <scope>IDENTIFICATION</scope>
</reference>
<protein>
    <recommendedName>
        <fullName evidence="14">Cytochrome P450</fullName>
    </recommendedName>
</protein>
<accession>A0A3B6APV9</accession>
<dbReference type="Gramene" id="TraesROB_scaffold_011875_01G000700.1">
    <property type="protein sequence ID" value="TraesROB_scaffold_011875_01G000700.1"/>
    <property type="gene ID" value="TraesROB_scaffold_011875_01G000700"/>
</dbReference>
<dbReference type="Proteomes" id="UP000019116">
    <property type="component" value="Chromosome 2A"/>
</dbReference>
<dbReference type="PANTHER" id="PTHR47945:SF5">
    <property type="entry name" value="CYTOCHROME P450 84A1-RELATED"/>
    <property type="match status" value="1"/>
</dbReference>
<dbReference type="InterPro" id="IPR053062">
    <property type="entry name" value="CYP450_84A"/>
</dbReference>
<evidence type="ECO:0000256" key="6">
    <source>
        <dbReference type="ARBA" id="ARBA00022989"/>
    </source>
</evidence>
<comment type="cofactor">
    <cofactor evidence="1 10">
        <name>heme</name>
        <dbReference type="ChEBI" id="CHEBI:30413"/>
    </cofactor>
</comment>
<evidence type="ECO:0000256" key="8">
    <source>
        <dbReference type="ARBA" id="ARBA00023004"/>
    </source>
</evidence>
<proteinExistence type="inferred from homology"/>
<dbReference type="InterPro" id="IPR001128">
    <property type="entry name" value="Cyt_P450"/>
</dbReference>
<dbReference type="Gramene" id="TraesNOR2A03G00589150.1">
    <property type="protein sequence ID" value="TraesNOR2A03G00589150.1"/>
    <property type="gene ID" value="TraesNOR2A03G00589150"/>
</dbReference>
<keyword evidence="6" id="KW-0472">Membrane</keyword>
<dbReference type="Gramene" id="TraesCS2A02G015400.1">
    <property type="protein sequence ID" value="TraesCS2A02G015400.1"/>
    <property type="gene ID" value="TraesCS2A02G015400"/>
</dbReference>